<feature type="region of interest" description="Disordered" evidence="1">
    <location>
        <begin position="53"/>
        <end position="79"/>
    </location>
</feature>
<feature type="compositionally biased region" description="Basic and acidic residues" evidence="1">
    <location>
        <begin position="66"/>
        <end position="79"/>
    </location>
</feature>
<dbReference type="EMBL" id="FSSB01000022">
    <property type="protein sequence ID" value="SIO95957.1"/>
    <property type="molecule type" value="Genomic_DNA"/>
</dbReference>
<evidence type="ECO:0008006" key="5">
    <source>
        <dbReference type="Google" id="ProtNLM"/>
    </source>
</evidence>
<feature type="signal peptide" evidence="2">
    <location>
        <begin position="1"/>
        <end position="32"/>
    </location>
</feature>
<reference evidence="3 4" key="1">
    <citation type="submission" date="2016-12" db="EMBL/GenBank/DDBJ databases">
        <authorList>
            <person name="Song W.-J."/>
            <person name="Kurnit D.M."/>
        </authorList>
    </citation>
    <scope>NUCLEOTIDE SEQUENCE [LARGE SCALE GENOMIC DNA]</scope>
    <source>
        <strain evidence="3 4">CECT 9026</strain>
    </source>
</reference>
<evidence type="ECO:0000313" key="4">
    <source>
        <dbReference type="Proteomes" id="UP000184774"/>
    </source>
</evidence>
<name>A0A1N6M9B6_9VIBR</name>
<protein>
    <recommendedName>
        <fullName evidence="5">Sel1 repeat protein</fullName>
    </recommendedName>
</protein>
<dbReference type="InterPro" id="IPR011990">
    <property type="entry name" value="TPR-like_helical_dom_sf"/>
</dbReference>
<dbReference type="Proteomes" id="UP000184774">
    <property type="component" value="Unassembled WGS sequence"/>
</dbReference>
<gene>
    <name evidence="3" type="ORF">VSP9026_03710</name>
</gene>
<evidence type="ECO:0000256" key="1">
    <source>
        <dbReference type="SAM" id="MobiDB-lite"/>
    </source>
</evidence>
<dbReference type="AlphaFoldDB" id="A0A1N6M9B6"/>
<evidence type="ECO:0000256" key="2">
    <source>
        <dbReference type="SAM" id="SignalP"/>
    </source>
</evidence>
<organism evidence="3 4">
    <name type="scientific">Vibrio spartinae</name>
    <dbReference type="NCBI Taxonomy" id="1918945"/>
    <lineage>
        <taxon>Bacteria</taxon>
        <taxon>Pseudomonadati</taxon>
        <taxon>Pseudomonadota</taxon>
        <taxon>Gammaproteobacteria</taxon>
        <taxon>Vibrionales</taxon>
        <taxon>Vibrionaceae</taxon>
        <taxon>Vibrio</taxon>
    </lineage>
</organism>
<keyword evidence="2" id="KW-0732">Signal</keyword>
<accession>A0A1N6M9B6</accession>
<proteinExistence type="predicted"/>
<sequence>MLISAKKLISAKNKAFLLSAFVLASYSNVVMADEVVNPEAAVTIDENPYATGHRNVERNSLGHGGNLDHGDNVDHSGSLDRDNLNRVSIQIPESDQQADQQKYDYDINFLTPTQAYEKGRLLRAQFKNEEARHYLQYAADKGDADAAYLYAVELSGYNPTIRTPRLVREYVEQAANQGNLHAMNYLYQHGTWLRTTIRRSWHKRYHDGLVRLAATQPAKAAYYLSLYYEKTDSDQSEYYLQRAMDYSYPLAWMDNSRRSLDDINQLYTETRFSTGIYTNYRNAAEHHFIPAMKACVELYEGRGDFKKAFAWRQRALDAGDLTSLAVVAKIYAGEASSYRFVDEDLIKARAYSELYLDYAGSDRLTSLHKSMEQFFVDITNEMTPPDIERAQKITDTYKEKVTFYNHDTYWDL</sequence>
<dbReference type="SUPFAM" id="SSF81901">
    <property type="entry name" value="HCP-like"/>
    <property type="match status" value="2"/>
</dbReference>
<feature type="chain" id="PRO_5012252680" description="Sel1 repeat protein" evidence="2">
    <location>
        <begin position="33"/>
        <end position="412"/>
    </location>
</feature>
<dbReference type="Gene3D" id="1.25.40.10">
    <property type="entry name" value="Tetratricopeptide repeat domain"/>
    <property type="match status" value="1"/>
</dbReference>
<evidence type="ECO:0000313" key="3">
    <source>
        <dbReference type="EMBL" id="SIO95957.1"/>
    </source>
</evidence>